<dbReference type="PROSITE" id="PS01124">
    <property type="entry name" value="HTH_ARAC_FAMILY_2"/>
    <property type="match status" value="1"/>
</dbReference>
<dbReference type="InterPro" id="IPR020449">
    <property type="entry name" value="Tscrpt_reg_AraC-type_HTH"/>
</dbReference>
<dbReference type="InterPro" id="IPR014710">
    <property type="entry name" value="RmlC-like_jellyroll"/>
</dbReference>
<gene>
    <name evidence="5" type="ORF">C8D82_12157</name>
</gene>
<evidence type="ECO:0000256" key="3">
    <source>
        <dbReference type="ARBA" id="ARBA00023163"/>
    </source>
</evidence>
<keyword evidence="3" id="KW-0804">Transcription</keyword>
<accession>A0A2U1ASK4</accession>
<evidence type="ECO:0000256" key="2">
    <source>
        <dbReference type="ARBA" id="ARBA00023125"/>
    </source>
</evidence>
<dbReference type="Pfam" id="PF02311">
    <property type="entry name" value="AraC_binding"/>
    <property type="match status" value="1"/>
</dbReference>
<dbReference type="SUPFAM" id="SSF51215">
    <property type="entry name" value="Regulatory protein AraC"/>
    <property type="match status" value="1"/>
</dbReference>
<feature type="domain" description="HTH araC/xylS-type" evidence="4">
    <location>
        <begin position="181"/>
        <end position="279"/>
    </location>
</feature>
<sequence>MKELRHQVKDEIAFFFADSPERELVNHLDLNVLVSGMAAKDDLDAYHPFQADPYFRFYYVVDGNVRLIFADGSYLLEPGMVYLIPVDHPFRYSTTGKFTHYWLHFRSARLENVNYFRRLIGLKAPPDTEALMRELLHCAETDDGVEALIGADIILRRLLTPFLAAMPKNDYEQVMNIGRYSTVLEYIDRNLEKNLIVTGLAVIAGMNYNDFSADFHRTFGVTPKQYICNHRIERAKALLLGSDLTVKQISARVGYDNEFFFYRLFKKYTGQTPKDFRNNNMLG</sequence>
<dbReference type="CDD" id="cd02208">
    <property type="entry name" value="cupin_RmlC-like"/>
    <property type="match status" value="1"/>
</dbReference>
<dbReference type="Gene3D" id="2.60.120.10">
    <property type="entry name" value="Jelly Rolls"/>
    <property type="match status" value="1"/>
</dbReference>
<evidence type="ECO:0000313" key="6">
    <source>
        <dbReference type="Proteomes" id="UP000245959"/>
    </source>
</evidence>
<dbReference type="RefSeq" id="WP_116884738.1">
    <property type="nucleotide sequence ID" value="NZ_CABMMC010000002.1"/>
</dbReference>
<dbReference type="GeneID" id="78296030"/>
<dbReference type="InterPro" id="IPR018062">
    <property type="entry name" value="HTH_AraC-typ_CS"/>
</dbReference>
<dbReference type="OrthoDB" id="1007602at2"/>
<protein>
    <submittedName>
        <fullName evidence="5">AraC family transcriptional regulator</fullName>
    </submittedName>
</protein>
<comment type="caution">
    <text evidence="5">The sequence shown here is derived from an EMBL/GenBank/DDBJ whole genome shotgun (WGS) entry which is preliminary data.</text>
</comment>
<proteinExistence type="predicted"/>
<dbReference type="EMBL" id="QEKH01000021">
    <property type="protein sequence ID" value="PVY39382.1"/>
    <property type="molecule type" value="Genomic_DNA"/>
</dbReference>
<dbReference type="PANTHER" id="PTHR43280:SF28">
    <property type="entry name" value="HTH-TYPE TRANSCRIPTIONAL ACTIVATOR RHAS"/>
    <property type="match status" value="1"/>
</dbReference>
<dbReference type="PANTHER" id="PTHR43280">
    <property type="entry name" value="ARAC-FAMILY TRANSCRIPTIONAL REGULATOR"/>
    <property type="match status" value="1"/>
</dbReference>
<dbReference type="GO" id="GO:0003700">
    <property type="term" value="F:DNA-binding transcription factor activity"/>
    <property type="evidence" value="ECO:0007669"/>
    <property type="project" value="InterPro"/>
</dbReference>
<dbReference type="Proteomes" id="UP000245959">
    <property type="component" value="Unassembled WGS sequence"/>
</dbReference>
<dbReference type="PROSITE" id="PS00041">
    <property type="entry name" value="HTH_ARAC_FAMILY_1"/>
    <property type="match status" value="1"/>
</dbReference>
<dbReference type="PRINTS" id="PR00032">
    <property type="entry name" value="HTHARAC"/>
</dbReference>
<dbReference type="AlphaFoldDB" id="A0A2U1ASK4"/>
<keyword evidence="6" id="KW-1185">Reference proteome</keyword>
<evidence type="ECO:0000313" key="5">
    <source>
        <dbReference type="EMBL" id="PVY39382.1"/>
    </source>
</evidence>
<keyword evidence="2" id="KW-0238">DNA-binding</keyword>
<reference evidence="5 6" key="1">
    <citation type="submission" date="2018-04" db="EMBL/GenBank/DDBJ databases">
        <title>Genomic Encyclopedia of Type Strains, Phase IV (KMG-IV): sequencing the most valuable type-strain genomes for metagenomic binning, comparative biology and taxonomic classification.</title>
        <authorList>
            <person name="Goeker M."/>
        </authorList>
    </citation>
    <scope>NUCLEOTIDE SEQUENCE [LARGE SCALE GENOMIC DNA]</scope>
    <source>
        <strain evidence="5 6">DSM 14823</strain>
    </source>
</reference>
<dbReference type="SUPFAM" id="SSF46689">
    <property type="entry name" value="Homeodomain-like"/>
    <property type="match status" value="2"/>
</dbReference>
<dbReference type="GO" id="GO:0043565">
    <property type="term" value="F:sequence-specific DNA binding"/>
    <property type="evidence" value="ECO:0007669"/>
    <property type="project" value="InterPro"/>
</dbReference>
<name>A0A2U1ASK4_9BACT</name>
<organism evidence="5 6">
    <name type="scientific">Victivallis vadensis</name>
    <dbReference type="NCBI Taxonomy" id="172901"/>
    <lineage>
        <taxon>Bacteria</taxon>
        <taxon>Pseudomonadati</taxon>
        <taxon>Lentisphaerota</taxon>
        <taxon>Lentisphaeria</taxon>
        <taxon>Victivallales</taxon>
        <taxon>Victivallaceae</taxon>
        <taxon>Victivallis</taxon>
    </lineage>
</organism>
<evidence type="ECO:0000256" key="1">
    <source>
        <dbReference type="ARBA" id="ARBA00023015"/>
    </source>
</evidence>
<keyword evidence="1" id="KW-0805">Transcription regulation</keyword>
<dbReference type="Gene3D" id="1.10.10.60">
    <property type="entry name" value="Homeodomain-like"/>
    <property type="match status" value="2"/>
</dbReference>
<evidence type="ECO:0000259" key="4">
    <source>
        <dbReference type="PROSITE" id="PS01124"/>
    </source>
</evidence>
<dbReference type="SMART" id="SM00342">
    <property type="entry name" value="HTH_ARAC"/>
    <property type="match status" value="1"/>
</dbReference>
<dbReference type="InterPro" id="IPR009057">
    <property type="entry name" value="Homeodomain-like_sf"/>
</dbReference>
<dbReference type="InterPro" id="IPR037923">
    <property type="entry name" value="HTH-like"/>
</dbReference>
<dbReference type="Pfam" id="PF12833">
    <property type="entry name" value="HTH_18"/>
    <property type="match status" value="1"/>
</dbReference>
<dbReference type="InterPro" id="IPR003313">
    <property type="entry name" value="AraC-bd"/>
</dbReference>
<dbReference type="InterPro" id="IPR018060">
    <property type="entry name" value="HTH_AraC"/>
</dbReference>